<comment type="subcellular location">
    <subcellularLocation>
        <location evidence="13">Cell membrane</location>
        <topology evidence="13">Single-pass membrane protein</topology>
    </subcellularLocation>
</comment>
<dbReference type="InterPro" id="IPR011009">
    <property type="entry name" value="Kinase-like_dom_sf"/>
</dbReference>
<feature type="active site" description="Proton acceptor" evidence="13">
    <location>
        <position position="287"/>
    </location>
</feature>
<keyword evidence="9 13" id="KW-0418">Kinase</keyword>
<comment type="caution">
    <text evidence="13">Lacks conserved residue(s) required for the propagation of feature annotation.</text>
</comment>
<keyword evidence="6 13" id="KW-0831">Ubiquinone biosynthesis</keyword>
<evidence type="ECO:0000256" key="1">
    <source>
        <dbReference type="ARBA" id="ARBA00005020"/>
    </source>
</evidence>
<feature type="transmembrane region" description="Helical" evidence="13">
    <location>
        <begin position="526"/>
        <end position="544"/>
    </location>
</feature>
<keyword evidence="4" id="KW-0997">Cell inner membrane</keyword>
<evidence type="ECO:0000256" key="12">
    <source>
        <dbReference type="ARBA" id="ARBA00023136"/>
    </source>
</evidence>
<evidence type="ECO:0000256" key="2">
    <source>
        <dbReference type="ARBA" id="ARBA00009670"/>
    </source>
</evidence>
<dbReference type="InterPro" id="IPR050154">
    <property type="entry name" value="UbiB_kinase"/>
</dbReference>
<dbReference type="HAMAP" id="MF_00414">
    <property type="entry name" value="UbiB"/>
    <property type="match status" value="1"/>
</dbReference>
<dbReference type="GO" id="GO:0004672">
    <property type="term" value="F:protein kinase activity"/>
    <property type="evidence" value="ECO:0007669"/>
    <property type="project" value="UniProtKB-UniRule"/>
</dbReference>
<dbReference type="PANTHER" id="PTHR10566">
    <property type="entry name" value="CHAPERONE-ACTIVITY OF BC1 COMPLEX CABC1 -RELATED"/>
    <property type="match status" value="1"/>
</dbReference>
<dbReference type="PANTHER" id="PTHR10566:SF113">
    <property type="entry name" value="PROTEIN ACTIVITY OF BC1 COMPLEX KINASE 7, CHLOROPLASTIC"/>
    <property type="match status" value="1"/>
</dbReference>
<keyword evidence="7 13" id="KW-0812">Transmembrane</keyword>
<evidence type="ECO:0000313" key="16">
    <source>
        <dbReference type="Proteomes" id="UP000483379"/>
    </source>
</evidence>
<dbReference type="Proteomes" id="UP000483379">
    <property type="component" value="Unassembled WGS sequence"/>
</dbReference>
<evidence type="ECO:0000256" key="6">
    <source>
        <dbReference type="ARBA" id="ARBA00022688"/>
    </source>
</evidence>
<dbReference type="InterPro" id="IPR045308">
    <property type="entry name" value="UbiB_bact"/>
</dbReference>
<keyword evidence="12 13" id="KW-0472">Membrane</keyword>
<gene>
    <name evidence="13 15" type="primary">ubiB</name>
    <name evidence="15" type="ORF">G3446_18780</name>
</gene>
<dbReference type="RefSeq" id="WP_164454368.1">
    <property type="nucleotide sequence ID" value="NZ_JAAIJQ010000066.1"/>
</dbReference>
<evidence type="ECO:0000256" key="11">
    <source>
        <dbReference type="ARBA" id="ARBA00022989"/>
    </source>
</evidence>
<keyword evidence="16" id="KW-1185">Reference proteome</keyword>
<organism evidence="15 16">
    <name type="scientific">Thiorhodococcus minor</name>
    <dbReference type="NCBI Taxonomy" id="57489"/>
    <lineage>
        <taxon>Bacteria</taxon>
        <taxon>Pseudomonadati</taxon>
        <taxon>Pseudomonadota</taxon>
        <taxon>Gammaproteobacteria</taxon>
        <taxon>Chromatiales</taxon>
        <taxon>Chromatiaceae</taxon>
        <taxon>Thiorhodococcus</taxon>
    </lineage>
</organism>
<evidence type="ECO:0000256" key="5">
    <source>
        <dbReference type="ARBA" id="ARBA00022679"/>
    </source>
</evidence>
<dbReference type="GO" id="GO:0006744">
    <property type="term" value="P:ubiquinone biosynthetic process"/>
    <property type="evidence" value="ECO:0007669"/>
    <property type="project" value="UniProtKB-UniPathway"/>
</dbReference>
<reference evidence="15 16" key="1">
    <citation type="submission" date="2020-02" db="EMBL/GenBank/DDBJ databases">
        <title>Genome sequences of Thiorhodococcus mannitoliphagus and Thiorhodococcus minor, purple sulfur photosynthetic bacteria in the gammaproteobacterial family, Chromatiaceae.</title>
        <authorList>
            <person name="Aviles F.A."/>
            <person name="Meyer T.E."/>
            <person name="Kyndt J.A."/>
        </authorList>
    </citation>
    <scope>NUCLEOTIDE SEQUENCE [LARGE SCALE GENOMIC DNA]</scope>
    <source>
        <strain evidence="15 16">DSM 11518</strain>
    </source>
</reference>
<evidence type="ECO:0000256" key="7">
    <source>
        <dbReference type="ARBA" id="ARBA00022692"/>
    </source>
</evidence>
<keyword evidence="11 13" id="KW-1133">Transmembrane helix</keyword>
<dbReference type="UniPathway" id="UPA00232"/>
<protein>
    <recommendedName>
        <fullName evidence="13">Probable protein kinase UbiB</fullName>
        <ecNumber evidence="13">2.7.-.-</ecNumber>
    </recommendedName>
    <alternativeName>
        <fullName evidence="13">Ubiquinone biosynthesis protein UbiB</fullName>
    </alternativeName>
</protein>
<evidence type="ECO:0000256" key="10">
    <source>
        <dbReference type="ARBA" id="ARBA00022840"/>
    </source>
</evidence>
<dbReference type="GO" id="GO:0005524">
    <property type="term" value="F:ATP binding"/>
    <property type="evidence" value="ECO:0007669"/>
    <property type="project" value="UniProtKB-KW"/>
</dbReference>
<evidence type="ECO:0000256" key="9">
    <source>
        <dbReference type="ARBA" id="ARBA00022777"/>
    </source>
</evidence>
<keyword evidence="15" id="KW-0830">Ubiquinone</keyword>
<evidence type="ECO:0000313" key="15">
    <source>
        <dbReference type="EMBL" id="NEV63906.1"/>
    </source>
</evidence>
<comment type="caution">
    <text evidence="15">The sequence shown here is derived from an EMBL/GenBank/DDBJ whole genome shotgun (WGS) entry which is preliminary data.</text>
</comment>
<keyword evidence="5 13" id="KW-0808">Transferase</keyword>
<feature type="binding site" evidence="13">
    <location>
        <position position="152"/>
    </location>
    <ligand>
        <name>ATP</name>
        <dbReference type="ChEBI" id="CHEBI:30616"/>
    </ligand>
</feature>
<dbReference type="AlphaFoldDB" id="A0A6M0K2C9"/>
<comment type="function">
    <text evidence="13">Is probably a protein kinase regulator of UbiI activity which is involved in aerobic coenzyme Q (ubiquinone) biosynthesis.</text>
</comment>
<dbReference type="GO" id="GO:0010795">
    <property type="term" value="P:regulation of ubiquinone biosynthetic process"/>
    <property type="evidence" value="ECO:0007669"/>
    <property type="project" value="UniProtKB-UniRule"/>
</dbReference>
<accession>A0A6M0K2C9</accession>
<dbReference type="NCBIfam" id="TIGR01982">
    <property type="entry name" value="UbiB"/>
    <property type="match status" value="1"/>
</dbReference>
<evidence type="ECO:0000256" key="3">
    <source>
        <dbReference type="ARBA" id="ARBA00022475"/>
    </source>
</evidence>
<name>A0A6M0K2C9_9GAMM</name>
<comment type="similarity">
    <text evidence="2">Belongs to the protein kinase superfamily. ADCK protein kinase family.</text>
</comment>
<dbReference type="Pfam" id="PF03109">
    <property type="entry name" value="ABC1"/>
    <property type="match status" value="1"/>
</dbReference>
<feature type="binding site" evidence="13">
    <location>
        <begin position="130"/>
        <end position="138"/>
    </location>
    <ligand>
        <name>ATP</name>
        <dbReference type="ChEBI" id="CHEBI:30616"/>
    </ligand>
</feature>
<proteinExistence type="inferred from homology"/>
<evidence type="ECO:0000259" key="14">
    <source>
        <dbReference type="Pfam" id="PF03109"/>
    </source>
</evidence>
<comment type="similarity">
    <text evidence="13">Belongs to the ABC1 family. UbiB subfamily.</text>
</comment>
<feature type="domain" description="ABC1 atypical kinase-like" evidence="14">
    <location>
        <begin position="93"/>
        <end position="339"/>
    </location>
</feature>
<dbReference type="EC" id="2.7.-.-" evidence="13"/>
<keyword evidence="10 13" id="KW-0067">ATP-binding</keyword>
<evidence type="ECO:0000256" key="8">
    <source>
        <dbReference type="ARBA" id="ARBA00022741"/>
    </source>
</evidence>
<comment type="pathway">
    <text evidence="1 13">Cofactor biosynthesis; ubiquinone biosynthesis [regulation].</text>
</comment>
<dbReference type="InterPro" id="IPR004147">
    <property type="entry name" value="ABC1_dom"/>
</dbReference>
<dbReference type="NCBIfam" id="NF003404">
    <property type="entry name" value="PRK04750.1"/>
    <property type="match status" value="1"/>
</dbReference>
<dbReference type="InterPro" id="IPR010232">
    <property type="entry name" value="UbiB"/>
</dbReference>
<evidence type="ECO:0000256" key="13">
    <source>
        <dbReference type="HAMAP-Rule" id="MF_00414"/>
    </source>
</evidence>
<dbReference type="CDD" id="cd13972">
    <property type="entry name" value="UbiB"/>
    <property type="match status" value="1"/>
</dbReference>
<dbReference type="SUPFAM" id="SSF56112">
    <property type="entry name" value="Protein kinase-like (PK-like)"/>
    <property type="match status" value="1"/>
</dbReference>
<evidence type="ECO:0000256" key="4">
    <source>
        <dbReference type="ARBA" id="ARBA00022519"/>
    </source>
</evidence>
<keyword evidence="8 13" id="KW-0547">Nucleotide-binding</keyword>
<dbReference type="GO" id="GO:0005886">
    <property type="term" value="C:plasma membrane"/>
    <property type="evidence" value="ECO:0007669"/>
    <property type="project" value="UniProtKB-SubCell"/>
</dbReference>
<sequence>MIGPRQALRLFRINWVLLQNGLDEVILATHLFRPLRWVKYLLPWHWVKRDLPAYPARVRMALEDLGPIFVKFGQILSTRRDLLPDDLAVELAKLQDRVPPFPGDAARALIEKAWGCSVDDVLDHFDPTPLASASIAQVHTGRLKDGTEVVVKVLRPGIERTIRQDLGLMYTVAHLAERYWKDGKRLRPVEVVREYEKTIYDELDLQREAANASQIRRNWINSEMLYIPEVFWDWTRPSVMVMERIYGTPVSDVAALKAQGVSMKVLGERGVEIFFTQVFRDNFFHADMHPGNIFVEPSGRYISIDFGIVGTLTTEDQRYLAENLLAFFERDYRRVAELHVESGWVPPGTRVDEFESAIRTVSEPIFEKPLAEISFGHFLVRLFQTARRFNMEIQPQLVLLEKTLLNIEGLGRQLYPELDLWTTAKPYMERWMKDQIGLKGLFDRTKRNIYSVADQAPELPLIAYRMLMAYDRRVRTEEATQMTKAGSRDTRPLAGGDAVRAIGGATVVVSGTLVLLLGPGQWLPEPFGIGLVVSSYLAGAWLFFTAGRRPA</sequence>
<dbReference type="EMBL" id="JAAIJQ010000066">
    <property type="protein sequence ID" value="NEV63906.1"/>
    <property type="molecule type" value="Genomic_DNA"/>
</dbReference>
<keyword evidence="3 13" id="KW-1003">Cell membrane</keyword>